<dbReference type="InterPro" id="IPR005835">
    <property type="entry name" value="NTP_transferase_dom"/>
</dbReference>
<evidence type="ECO:0000256" key="3">
    <source>
        <dbReference type="ARBA" id="ARBA00022679"/>
    </source>
</evidence>
<dbReference type="PANTHER" id="PTHR43197">
    <property type="entry name" value="UTP--GLUCOSE-1-PHOSPHATE URIDYLYLTRANSFERASE"/>
    <property type="match status" value="1"/>
</dbReference>
<feature type="domain" description="Nucleotidyl transferase" evidence="6">
    <location>
        <begin position="14"/>
        <end position="274"/>
    </location>
</feature>
<reference evidence="8" key="1">
    <citation type="submission" date="2017-09" db="EMBL/GenBank/DDBJ databases">
        <title>Depth-based differentiation of microbial function through sediment-hosted aquifers and enrichment of novel symbionts in the deep terrestrial subsurface.</title>
        <authorList>
            <person name="Probst A.J."/>
            <person name="Ladd B."/>
            <person name="Jarett J.K."/>
            <person name="Geller-Mcgrath D.E."/>
            <person name="Sieber C.M.K."/>
            <person name="Emerson J.B."/>
            <person name="Anantharaman K."/>
            <person name="Thomas B.C."/>
            <person name="Malmstrom R."/>
            <person name="Stieglmeier M."/>
            <person name="Klingl A."/>
            <person name="Woyke T."/>
            <person name="Ryan C.M."/>
            <person name="Banfield J.F."/>
        </authorList>
    </citation>
    <scope>NUCLEOTIDE SEQUENCE [LARGE SCALE GENOMIC DNA]</scope>
</reference>
<proteinExistence type="inferred from homology"/>
<evidence type="ECO:0000313" key="7">
    <source>
        <dbReference type="EMBL" id="PIT92421.1"/>
    </source>
</evidence>
<evidence type="ECO:0000256" key="2">
    <source>
        <dbReference type="ARBA" id="ARBA00012415"/>
    </source>
</evidence>
<name>A0A2M6WI00_9BACT</name>
<comment type="similarity">
    <text evidence="1">Belongs to the UDPGP type 2 family.</text>
</comment>
<keyword evidence="4 7" id="KW-0548">Nucleotidyltransferase</keyword>
<dbReference type="GO" id="GO:0003983">
    <property type="term" value="F:UTP:glucose-1-phosphate uridylyltransferase activity"/>
    <property type="evidence" value="ECO:0007669"/>
    <property type="project" value="UniProtKB-EC"/>
</dbReference>
<dbReference type="InterPro" id="IPR029044">
    <property type="entry name" value="Nucleotide-diphossugar_trans"/>
</dbReference>
<evidence type="ECO:0000256" key="5">
    <source>
        <dbReference type="ARBA" id="ARBA00048128"/>
    </source>
</evidence>
<evidence type="ECO:0000256" key="1">
    <source>
        <dbReference type="ARBA" id="ARBA00006890"/>
    </source>
</evidence>
<dbReference type="Proteomes" id="UP000228635">
    <property type="component" value="Unassembled WGS sequence"/>
</dbReference>
<sequence length="296" mass="33479">MRKKLGINKIVIPLAGFGTRFLPASKNYPKEMVHLVDKPVIHHIVEEAHRSGIREVIFVLNYSKDVIAKYFSHSQHPHQKRAFAQSVVAKNQLEDLSKLVNDMKFKSIRKTVTLGDGHSILAAKKHIKKNEIFAVSMGDLLSFGEEPFLKQLMKQYDKLNNPVISVQQVSKEAVSRFGNIAPKNSTNGLHEVKRIVERPKPENAPSNLALTGKYILNSSIFKVLEKRLQNHKNGEVKLAHALNDFAKTNKLYAYECSGQIQDTGNKLDFLKATVNFALKNKELGKPFKKFLKSLEL</sequence>
<dbReference type="InterPro" id="IPR005771">
    <property type="entry name" value="GalU_uridylyltTrfase_bac/arc"/>
</dbReference>
<evidence type="ECO:0000259" key="6">
    <source>
        <dbReference type="Pfam" id="PF00483"/>
    </source>
</evidence>
<protein>
    <recommendedName>
        <fullName evidence="2">UTP--glucose-1-phosphate uridylyltransferase</fullName>
        <ecNumber evidence="2">2.7.7.9</ecNumber>
    </recommendedName>
</protein>
<dbReference type="SUPFAM" id="SSF53448">
    <property type="entry name" value="Nucleotide-diphospho-sugar transferases"/>
    <property type="match status" value="1"/>
</dbReference>
<keyword evidence="3 7" id="KW-0808">Transferase</keyword>
<dbReference type="EMBL" id="PFBA01000023">
    <property type="protein sequence ID" value="PIT92421.1"/>
    <property type="molecule type" value="Genomic_DNA"/>
</dbReference>
<evidence type="ECO:0000313" key="8">
    <source>
        <dbReference type="Proteomes" id="UP000228635"/>
    </source>
</evidence>
<comment type="caution">
    <text evidence="7">The sequence shown here is derived from an EMBL/GenBank/DDBJ whole genome shotgun (WGS) entry which is preliminary data.</text>
</comment>
<dbReference type="Pfam" id="PF00483">
    <property type="entry name" value="NTP_transferase"/>
    <property type="match status" value="1"/>
</dbReference>
<organism evidence="7 8">
    <name type="scientific">Candidatus Harrisonbacteria bacterium CG10_big_fil_rev_8_21_14_0_10_42_17</name>
    <dbReference type="NCBI Taxonomy" id="1974584"/>
    <lineage>
        <taxon>Bacteria</taxon>
        <taxon>Candidatus Harrisoniibacteriota</taxon>
    </lineage>
</organism>
<gene>
    <name evidence="7" type="ORF">COU08_02400</name>
</gene>
<comment type="catalytic activity">
    <reaction evidence="5">
        <text>alpha-D-glucose 1-phosphate + UTP + H(+) = UDP-alpha-D-glucose + diphosphate</text>
        <dbReference type="Rhea" id="RHEA:19889"/>
        <dbReference type="ChEBI" id="CHEBI:15378"/>
        <dbReference type="ChEBI" id="CHEBI:33019"/>
        <dbReference type="ChEBI" id="CHEBI:46398"/>
        <dbReference type="ChEBI" id="CHEBI:58601"/>
        <dbReference type="ChEBI" id="CHEBI:58885"/>
        <dbReference type="EC" id="2.7.7.9"/>
    </reaction>
</comment>
<evidence type="ECO:0000256" key="4">
    <source>
        <dbReference type="ARBA" id="ARBA00022695"/>
    </source>
</evidence>
<dbReference type="PANTHER" id="PTHR43197:SF1">
    <property type="entry name" value="UTP--GLUCOSE-1-PHOSPHATE URIDYLYLTRANSFERASE"/>
    <property type="match status" value="1"/>
</dbReference>
<dbReference type="GO" id="GO:0006011">
    <property type="term" value="P:UDP-alpha-D-glucose metabolic process"/>
    <property type="evidence" value="ECO:0007669"/>
    <property type="project" value="InterPro"/>
</dbReference>
<dbReference type="Gene3D" id="3.90.550.10">
    <property type="entry name" value="Spore Coat Polysaccharide Biosynthesis Protein SpsA, Chain A"/>
    <property type="match status" value="1"/>
</dbReference>
<dbReference type="AlphaFoldDB" id="A0A2M6WI00"/>
<accession>A0A2M6WI00</accession>
<dbReference type="EC" id="2.7.7.9" evidence="2"/>